<keyword evidence="3" id="KW-0472">Membrane</keyword>
<feature type="domain" description="Acyltransferase 3" evidence="4">
    <location>
        <begin position="2"/>
        <end position="238"/>
    </location>
</feature>
<dbReference type="Proteomes" id="UP000502196">
    <property type="component" value="Chromosome"/>
</dbReference>
<dbReference type="PANTHER" id="PTHR23028">
    <property type="entry name" value="ACETYLTRANSFERASE"/>
    <property type="match status" value="1"/>
</dbReference>
<evidence type="ECO:0000313" key="5">
    <source>
        <dbReference type="EMBL" id="CAB3392239.1"/>
    </source>
</evidence>
<accession>A0A6F9E718</accession>
<keyword evidence="3" id="KW-1133">Transmembrane helix</keyword>
<feature type="transmembrane region" description="Helical" evidence="3">
    <location>
        <begin position="195"/>
        <end position="214"/>
    </location>
</feature>
<dbReference type="EMBL" id="LR792683">
    <property type="protein sequence ID" value="CAB3392239.1"/>
    <property type="molecule type" value="Genomic_DNA"/>
</dbReference>
<feature type="transmembrane region" description="Helical" evidence="3">
    <location>
        <begin position="226"/>
        <end position="251"/>
    </location>
</feature>
<keyword evidence="3" id="KW-0812">Transmembrane</keyword>
<gene>
    <name evidence="5" type="ORF">COOX1_1311</name>
</gene>
<feature type="transmembrane region" description="Helical" evidence="3">
    <location>
        <begin position="28"/>
        <end position="48"/>
    </location>
</feature>
<dbReference type="PANTHER" id="PTHR23028:SF53">
    <property type="entry name" value="ACYL_TRANSF_3 DOMAIN-CONTAINING PROTEIN"/>
    <property type="match status" value="1"/>
</dbReference>
<feature type="transmembrane region" description="Helical" evidence="3">
    <location>
        <begin position="69"/>
        <end position="88"/>
    </location>
</feature>
<dbReference type="GO" id="GO:0016747">
    <property type="term" value="F:acyltransferase activity, transferring groups other than amino-acyl groups"/>
    <property type="evidence" value="ECO:0007669"/>
    <property type="project" value="InterPro"/>
</dbReference>
<dbReference type="GO" id="GO:0016020">
    <property type="term" value="C:membrane"/>
    <property type="evidence" value="ECO:0007669"/>
    <property type="project" value="TreeGrafter"/>
</dbReference>
<feature type="transmembrane region" description="Helical" evidence="3">
    <location>
        <begin position="160"/>
        <end position="180"/>
    </location>
</feature>
<proteinExistence type="inferred from homology"/>
<evidence type="ECO:0000256" key="1">
    <source>
        <dbReference type="ARBA" id="ARBA00004370"/>
    </source>
</evidence>
<evidence type="ECO:0000256" key="2">
    <source>
        <dbReference type="ARBA" id="ARBA00007400"/>
    </source>
</evidence>
<sequence>MPGLDGLRALAVLAVLAYHLNPGWAPGGMLGVGVFFVLSGYLITDLLAEEWRQTGRIDLRDFWMRRFRRLIPALWLLLITVILVLLVSDPGRLGSLWGDLVAAFFYVSNWWYIFHHISYFQQFGPPSPFGHLWSLAVEEQFYLLWPLLLALGLRRLSRRWMLTGILTGAILSAGAMAWIYQPGVDPSRVYYGTDTRAFALLFGAALALVWPSRHLAPALSRGRRRLLSAAGIAGLLVVLILCSRCAGLHLVRAASGIFRETTRDHGQYHQGFTLGPPHLKMNHRCKGEMNRVGVHPPQLYTVHTDHQQAALATFRPGQCPEDVGRVFATVGARPPTNMRQGKLLHTLSSLAHGPMSRFQKIGPMNPKNRTIRRIDAHENMPYARKYFCFLHLSD</sequence>
<evidence type="ECO:0000256" key="3">
    <source>
        <dbReference type="SAM" id="Phobius"/>
    </source>
</evidence>
<dbReference type="GO" id="GO:0009103">
    <property type="term" value="P:lipopolysaccharide biosynthetic process"/>
    <property type="evidence" value="ECO:0007669"/>
    <property type="project" value="TreeGrafter"/>
</dbReference>
<feature type="transmembrane region" description="Helical" evidence="3">
    <location>
        <begin position="94"/>
        <end position="114"/>
    </location>
</feature>
<comment type="similarity">
    <text evidence="2">Belongs to the acyltransferase 3 family.</text>
</comment>
<dbReference type="InterPro" id="IPR050879">
    <property type="entry name" value="Acyltransferase_3"/>
</dbReference>
<reference evidence="5 6" key="1">
    <citation type="submission" date="2020-04" db="EMBL/GenBank/DDBJ databases">
        <authorList>
            <person name="Hogendoorn C."/>
        </authorList>
    </citation>
    <scope>NUCLEOTIDE SEQUENCE [LARGE SCALE GENOMIC DNA]</scope>
    <source>
        <strain evidence="5">COOX1</strain>
    </source>
</reference>
<protein>
    <recommendedName>
        <fullName evidence="4">Acyltransferase 3 domain-containing protein</fullName>
    </recommendedName>
</protein>
<comment type="subcellular location">
    <subcellularLocation>
        <location evidence="1">Membrane</location>
    </subcellularLocation>
</comment>
<dbReference type="InterPro" id="IPR002656">
    <property type="entry name" value="Acyl_transf_3_dom"/>
</dbReference>
<dbReference type="Pfam" id="PF01757">
    <property type="entry name" value="Acyl_transf_3"/>
    <property type="match status" value="1"/>
</dbReference>
<evidence type="ECO:0000259" key="4">
    <source>
        <dbReference type="Pfam" id="PF01757"/>
    </source>
</evidence>
<evidence type="ECO:0000313" key="6">
    <source>
        <dbReference type="Proteomes" id="UP000502196"/>
    </source>
</evidence>
<organism evidence="5 6">
    <name type="scientific">Kyrpidia spormannii</name>
    <dbReference type="NCBI Taxonomy" id="2055160"/>
    <lineage>
        <taxon>Bacteria</taxon>
        <taxon>Bacillati</taxon>
        <taxon>Bacillota</taxon>
        <taxon>Bacilli</taxon>
        <taxon>Bacillales</taxon>
        <taxon>Alicyclobacillaceae</taxon>
        <taxon>Kyrpidia</taxon>
    </lineage>
</organism>
<dbReference type="AlphaFoldDB" id="A0A6F9E718"/>
<name>A0A6F9E718_9BACL</name>